<dbReference type="SMART" id="SM00575">
    <property type="entry name" value="ZnF_PMZ"/>
    <property type="match status" value="1"/>
</dbReference>
<feature type="domain" description="SWIM-type" evidence="5">
    <location>
        <begin position="317"/>
        <end position="353"/>
    </location>
</feature>
<dbReference type="PANTHER" id="PTHR47718:SF17">
    <property type="entry name" value="PROTEIN FAR1-RELATED SEQUENCE 5-LIKE"/>
    <property type="match status" value="1"/>
</dbReference>
<dbReference type="Proteomes" id="UP000245207">
    <property type="component" value="Unassembled WGS sequence"/>
</dbReference>
<sequence>MSNFTLSHLKVGPALCSDTDFKRRLCGIVWTDRIEPEVFDEQWNKIMTDFELTEHKWLQDMFEMRLNWIPAYFRHEPMSGLMRTTSRSESENHFFGQLFNPHLSLIEFLSHFDTAMDPQRFKYGKNTHDSKYTTPDFKTHLEVEKEAAELYTHTWNKIMIDFELTDHKWLQDMFELRFNWIPAYFRHELMSGLMRTTSRSESENHFFGQLFNPHLSLIEFLSHFDTAMDPQIFKYGKNTHDSKYTTPDFKTHLEVEKEAAELYTHTVFYDVQDAIFESLYHCFSLSVQQDDTSLTYLIRDTEADYTTIHGVSVEAKYEVNYVPASCDIKCSCLKYECYGLLCRHIFYVLRMSKVFHFPRKYLQRRWSKYALPNKIATRPVDVASLSNPAECVNDFMNPNTRMRLCSYCGKYGYHDARNCPERKNDKGKSVHQVLYKKIYAYDNN</sequence>
<dbReference type="AlphaFoldDB" id="A0A2U1L1L7"/>
<dbReference type="Pfam" id="PF04434">
    <property type="entry name" value="SWIM"/>
    <property type="match status" value="1"/>
</dbReference>
<evidence type="ECO:0000256" key="1">
    <source>
        <dbReference type="ARBA" id="ARBA00022723"/>
    </source>
</evidence>
<keyword evidence="2 4" id="KW-0863">Zinc-finger</keyword>
<dbReference type="InterPro" id="IPR007527">
    <property type="entry name" value="Znf_SWIM"/>
</dbReference>
<comment type="caution">
    <text evidence="6">The sequence shown here is derived from an EMBL/GenBank/DDBJ whole genome shotgun (WGS) entry which is preliminary data.</text>
</comment>
<name>A0A2U1L1L7_ARTAN</name>
<organism evidence="6 7">
    <name type="scientific">Artemisia annua</name>
    <name type="common">Sweet wormwood</name>
    <dbReference type="NCBI Taxonomy" id="35608"/>
    <lineage>
        <taxon>Eukaryota</taxon>
        <taxon>Viridiplantae</taxon>
        <taxon>Streptophyta</taxon>
        <taxon>Embryophyta</taxon>
        <taxon>Tracheophyta</taxon>
        <taxon>Spermatophyta</taxon>
        <taxon>Magnoliopsida</taxon>
        <taxon>eudicotyledons</taxon>
        <taxon>Gunneridae</taxon>
        <taxon>Pentapetalae</taxon>
        <taxon>asterids</taxon>
        <taxon>campanulids</taxon>
        <taxon>Asterales</taxon>
        <taxon>Asteraceae</taxon>
        <taxon>Asteroideae</taxon>
        <taxon>Anthemideae</taxon>
        <taxon>Artemisiinae</taxon>
        <taxon>Artemisia</taxon>
    </lineage>
</organism>
<dbReference type="EMBL" id="PKPP01012126">
    <property type="protein sequence ID" value="PWA42903.1"/>
    <property type="molecule type" value="Genomic_DNA"/>
</dbReference>
<dbReference type="InterPro" id="IPR006564">
    <property type="entry name" value="Znf_PMZ"/>
</dbReference>
<evidence type="ECO:0000256" key="3">
    <source>
        <dbReference type="ARBA" id="ARBA00022833"/>
    </source>
</evidence>
<keyword evidence="7" id="KW-1185">Reference proteome</keyword>
<evidence type="ECO:0000256" key="2">
    <source>
        <dbReference type="ARBA" id="ARBA00022771"/>
    </source>
</evidence>
<reference evidence="6 7" key="1">
    <citation type="journal article" date="2018" name="Mol. Plant">
        <title>The genome of Artemisia annua provides insight into the evolution of Asteraceae family and artemisinin biosynthesis.</title>
        <authorList>
            <person name="Shen Q."/>
            <person name="Zhang L."/>
            <person name="Liao Z."/>
            <person name="Wang S."/>
            <person name="Yan T."/>
            <person name="Shi P."/>
            <person name="Liu M."/>
            <person name="Fu X."/>
            <person name="Pan Q."/>
            <person name="Wang Y."/>
            <person name="Lv Z."/>
            <person name="Lu X."/>
            <person name="Zhang F."/>
            <person name="Jiang W."/>
            <person name="Ma Y."/>
            <person name="Chen M."/>
            <person name="Hao X."/>
            <person name="Li L."/>
            <person name="Tang Y."/>
            <person name="Lv G."/>
            <person name="Zhou Y."/>
            <person name="Sun X."/>
            <person name="Brodelius P.E."/>
            <person name="Rose J.K.C."/>
            <person name="Tang K."/>
        </authorList>
    </citation>
    <scope>NUCLEOTIDE SEQUENCE [LARGE SCALE GENOMIC DNA]</scope>
    <source>
        <strain evidence="7">cv. Huhao1</strain>
        <tissue evidence="6">Leaf</tissue>
    </source>
</reference>
<protein>
    <submittedName>
        <fullName evidence="6">Zinc finger, SWIM-type, MULE transposase domain, FHY3/FAR1 family</fullName>
    </submittedName>
</protein>
<evidence type="ECO:0000313" key="7">
    <source>
        <dbReference type="Proteomes" id="UP000245207"/>
    </source>
</evidence>
<evidence type="ECO:0000256" key="4">
    <source>
        <dbReference type="PROSITE-ProRule" id="PRU00325"/>
    </source>
</evidence>
<dbReference type="OrthoDB" id="1738432at2759"/>
<keyword evidence="3" id="KW-0862">Zinc</keyword>
<dbReference type="GO" id="GO:0008270">
    <property type="term" value="F:zinc ion binding"/>
    <property type="evidence" value="ECO:0007669"/>
    <property type="project" value="UniProtKB-KW"/>
</dbReference>
<dbReference type="PANTHER" id="PTHR47718">
    <property type="entry name" value="OS01G0519700 PROTEIN"/>
    <property type="match status" value="1"/>
</dbReference>
<evidence type="ECO:0000259" key="5">
    <source>
        <dbReference type="PROSITE" id="PS50966"/>
    </source>
</evidence>
<dbReference type="STRING" id="35608.A0A2U1L1L7"/>
<proteinExistence type="predicted"/>
<accession>A0A2U1L1L7</accession>
<dbReference type="PROSITE" id="PS50966">
    <property type="entry name" value="ZF_SWIM"/>
    <property type="match status" value="1"/>
</dbReference>
<gene>
    <name evidence="6" type="ORF">CTI12_AA540020</name>
</gene>
<evidence type="ECO:0000313" key="6">
    <source>
        <dbReference type="EMBL" id="PWA42903.1"/>
    </source>
</evidence>
<keyword evidence="1" id="KW-0479">Metal-binding</keyword>